<keyword evidence="2" id="KW-0472">Membrane</keyword>
<evidence type="ECO:0000256" key="2">
    <source>
        <dbReference type="ARBA" id="ARBA00023136"/>
    </source>
</evidence>
<dbReference type="GO" id="GO:0009279">
    <property type="term" value="C:cell outer membrane"/>
    <property type="evidence" value="ECO:0007669"/>
    <property type="project" value="UniProtKB-SubCell"/>
</dbReference>
<comment type="caution">
    <text evidence="5">The sequence shown here is derived from an EMBL/GenBank/DDBJ whole genome shotgun (WGS) entry which is preliminary data.</text>
</comment>
<dbReference type="InterPro" id="IPR036942">
    <property type="entry name" value="Beta-barrel_TonB_sf"/>
</dbReference>
<dbReference type="Proteomes" id="UP001268610">
    <property type="component" value="Unassembled WGS sequence"/>
</dbReference>
<comment type="subcellular location">
    <subcellularLocation>
        <location evidence="1">Cell outer membrane</location>
    </subcellularLocation>
</comment>
<dbReference type="InterPro" id="IPR000531">
    <property type="entry name" value="Beta-barrel_TonB"/>
</dbReference>
<sequence>VRFDITGYRNQIDDYIYAKTLDKFAKFRLIQYTQRDAHFNGVEAQASYEANDVYQFSIFGDYVRAKLDSHVAQGNNNLPRIPATRVGTRMQSNWEGLGGLIKGSLEYSHVLKQKDTASDE</sequence>
<evidence type="ECO:0000259" key="4">
    <source>
        <dbReference type="Pfam" id="PF00593"/>
    </source>
</evidence>
<evidence type="ECO:0000313" key="5">
    <source>
        <dbReference type="EMBL" id="MDR9778705.1"/>
    </source>
</evidence>
<evidence type="ECO:0000313" key="6">
    <source>
        <dbReference type="Proteomes" id="UP001268610"/>
    </source>
</evidence>
<feature type="non-terminal residue" evidence="5">
    <location>
        <position position="120"/>
    </location>
</feature>
<dbReference type="Pfam" id="PF00593">
    <property type="entry name" value="TonB_dep_Rec_b-barrel"/>
    <property type="match status" value="1"/>
</dbReference>
<organism evidence="5 6">
    <name type="scientific">Rhizobium hidalgonense</name>
    <dbReference type="NCBI Taxonomy" id="1538159"/>
    <lineage>
        <taxon>Bacteria</taxon>
        <taxon>Pseudomonadati</taxon>
        <taxon>Pseudomonadota</taxon>
        <taxon>Alphaproteobacteria</taxon>
        <taxon>Hyphomicrobiales</taxon>
        <taxon>Rhizobiaceae</taxon>
        <taxon>Rhizobium/Agrobacterium group</taxon>
        <taxon>Rhizobium</taxon>
    </lineage>
</organism>
<feature type="domain" description="TonB-dependent receptor-like beta-barrel" evidence="4">
    <location>
        <begin position="3"/>
        <end position="114"/>
    </location>
</feature>
<dbReference type="RefSeq" id="WP_375166441.1">
    <property type="nucleotide sequence ID" value="NZ_JAVLSF010001115.1"/>
</dbReference>
<gene>
    <name evidence="5" type="ORF">RJJ65_39870</name>
</gene>
<reference evidence="5" key="1">
    <citation type="submission" date="2023-04" db="EMBL/GenBank/DDBJ databases">
        <title>Genomic characterization of faba bean (Vicia faba) microsymbionts in Mexican soils.</title>
        <authorList>
            <person name="Rivera Orduna F.N."/>
            <person name="Guevara-Luna J."/>
            <person name="Yan J."/>
            <person name="Arroyo-Herrera I."/>
            <person name="Li Y."/>
            <person name="Vasquez-Murrieta M.S."/>
            <person name="Wang E.T."/>
        </authorList>
    </citation>
    <scope>NUCLEOTIDE SEQUENCE</scope>
    <source>
        <strain evidence="5">CH26</strain>
    </source>
</reference>
<dbReference type="Gene3D" id="2.40.170.20">
    <property type="entry name" value="TonB-dependent receptor, beta-barrel domain"/>
    <property type="match status" value="1"/>
</dbReference>
<dbReference type="AlphaFoldDB" id="A0AAJ2H3K1"/>
<dbReference type="SUPFAM" id="SSF56935">
    <property type="entry name" value="Porins"/>
    <property type="match status" value="1"/>
</dbReference>
<keyword evidence="3" id="KW-0998">Cell outer membrane</keyword>
<dbReference type="EMBL" id="JAVLSF010001115">
    <property type="protein sequence ID" value="MDR9778705.1"/>
    <property type="molecule type" value="Genomic_DNA"/>
</dbReference>
<accession>A0AAJ2H3K1</accession>
<evidence type="ECO:0000256" key="3">
    <source>
        <dbReference type="ARBA" id="ARBA00023237"/>
    </source>
</evidence>
<feature type="non-terminal residue" evidence="5">
    <location>
        <position position="1"/>
    </location>
</feature>
<protein>
    <recommendedName>
        <fullName evidence="4">TonB-dependent receptor-like beta-barrel domain-containing protein</fullName>
    </recommendedName>
</protein>
<evidence type="ECO:0000256" key="1">
    <source>
        <dbReference type="ARBA" id="ARBA00004442"/>
    </source>
</evidence>
<name>A0AAJ2H3K1_9HYPH</name>
<proteinExistence type="predicted"/>